<protein>
    <submittedName>
        <fullName evidence="1">Uncharacterized protein</fullName>
    </submittedName>
</protein>
<dbReference type="AlphaFoldDB" id="A0A0E9QVA6"/>
<dbReference type="EMBL" id="GBXM01088372">
    <property type="protein sequence ID" value="JAH20205.1"/>
    <property type="molecule type" value="Transcribed_RNA"/>
</dbReference>
<proteinExistence type="predicted"/>
<organism evidence="1">
    <name type="scientific">Anguilla anguilla</name>
    <name type="common">European freshwater eel</name>
    <name type="synonym">Muraena anguilla</name>
    <dbReference type="NCBI Taxonomy" id="7936"/>
    <lineage>
        <taxon>Eukaryota</taxon>
        <taxon>Metazoa</taxon>
        <taxon>Chordata</taxon>
        <taxon>Craniata</taxon>
        <taxon>Vertebrata</taxon>
        <taxon>Euteleostomi</taxon>
        <taxon>Actinopterygii</taxon>
        <taxon>Neopterygii</taxon>
        <taxon>Teleostei</taxon>
        <taxon>Anguilliformes</taxon>
        <taxon>Anguillidae</taxon>
        <taxon>Anguilla</taxon>
    </lineage>
</organism>
<sequence length="34" mass="3925">MSGTLHFFSLSVIIYVDLQNLLYNKSPLLIYHLA</sequence>
<name>A0A0E9QVA6_ANGAN</name>
<evidence type="ECO:0000313" key="1">
    <source>
        <dbReference type="EMBL" id="JAH20205.1"/>
    </source>
</evidence>
<reference evidence="1" key="1">
    <citation type="submission" date="2014-11" db="EMBL/GenBank/DDBJ databases">
        <authorList>
            <person name="Amaro Gonzalez C."/>
        </authorList>
    </citation>
    <scope>NUCLEOTIDE SEQUENCE</scope>
</reference>
<reference evidence="1" key="2">
    <citation type="journal article" date="2015" name="Fish Shellfish Immunol.">
        <title>Early steps in the European eel (Anguilla anguilla)-Vibrio vulnificus interaction in the gills: Role of the RtxA13 toxin.</title>
        <authorList>
            <person name="Callol A."/>
            <person name="Pajuelo D."/>
            <person name="Ebbesson L."/>
            <person name="Teles M."/>
            <person name="MacKenzie S."/>
            <person name="Amaro C."/>
        </authorList>
    </citation>
    <scope>NUCLEOTIDE SEQUENCE</scope>
</reference>
<accession>A0A0E9QVA6</accession>